<keyword evidence="16" id="KW-1185">Reference proteome</keyword>
<evidence type="ECO:0000256" key="11">
    <source>
        <dbReference type="RuleBase" id="RU004227"/>
    </source>
</evidence>
<feature type="domain" description="AAA+ ATPase" evidence="13">
    <location>
        <begin position="188"/>
        <end position="319"/>
    </location>
</feature>
<dbReference type="InterPro" id="IPR003593">
    <property type="entry name" value="AAA+_ATPase"/>
</dbReference>
<dbReference type="CDD" id="cd00009">
    <property type="entry name" value="AAA"/>
    <property type="match status" value="1"/>
</dbReference>
<dbReference type="HAMAP" id="MF_00377">
    <property type="entry name" value="DnaA_bact"/>
    <property type="match status" value="1"/>
</dbReference>
<evidence type="ECO:0000313" key="15">
    <source>
        <dbReference type="EMBL" id="TDQ83245.1"/>
    </source>
</evidence>
<evidence type="ECO:0000259" key="13">
    <source>
        <dbReference type="SMART" id="SM00382"/>
    </source>
</evidence>
<evidence type="ECO:0000256" key="7">
    <source>
        <dbReference type="ARBA" id="ARBA00023125"/>
    </source>
</evidence>
<dbReference type="PROSITE" id="PS01008">
    <property type="entry name" value="DNAA"/>
    <property type="match status" value="1"/>
</dbReference>
<evidence type="ECO:0000256" key="5">
    <source>
        <dbReference type="ARBA" id="ARBA00022840"/>
    </source>
</evidence>
<dbReference type="SUPFAM" id="SSF48295">
    <property type="entry name" value="TrpR-like"/>
    <property type="match status" value="1"/>
</dbReference>
<evidence type="ECO:0000256" key="12">
    <source>
        <dbReference type="SAM" id="MobiDB-lite"/>
    </source>
</evidence>
<dbReference type="AlphaFoldDB" id="A0A4R6WQ48"/>
<dbReference type="FunFam" id="3.40.50.300:FF:000668">
    <property type="entry name" value="Chromosomal replication initiator protein DnaA"/>
    <property type="match status" value="1"/>
</dbReference>
<comment type="subunit">
    <text evidence="8">Oligomerizes as a right-handed, spiral filament on DNA at oriC.</text>
</comment>
<dbReference type="Proteomes" id="UP000295783">
    <property type="component" value="Unassembled WGS sequence"/>
</dbReference>
<evidence type="ECO:0000313" key="16">
    <source>
        <dbReference type="Proteomes" id="UP000295783"/>
    </source>
</evidence>
<comment type="similarity">
    <text evidence="1 8 11">Belongs to the DnaA family.</text>
</comment>
<comment type="function">
    <text evidence="8 10">Plays an essential role in the initiation and regulation of chromosomal replication. ATP-DnaA binds to the origin of replication (oriC) to initiate formation of the DNA replication initiation complex once per cell cycle. Binds the DnaA box (a 9 base pair repeat at the origin) and separates the double-stranded (ds)DNA. Forms a right-handed helical filament on oriC DNA; dsDNA binds to the exterior of the filament while single-stranded (ss)DNA is stabiized in the filament's interior. The ATP-DnaA-oriC complex binds and stabilizes one strand of the AT-rich DNA unwinding element (DUE), permitting loading of DNA polymerase. After initiation quickly degrades to an ADP-DnaA complex that is not apt for DNA replication. Binds acidic phospholipids.</text>
</comment>
<feature type="binding site" evidence="8">
    <location>
        <position position="202"/>
    </location>
    <ligand>
        <name>ATP</name>
        <dbReference type="ChEBI" id="CHEBI:30616"/>
    </ligand>
</feature>
<feature type="binding site" evidence="8">
    <location>
        <position position="203"/>
    </location>
    <ligand>
        <name>ATP</name>
        <dbReference type="ChEBI" id="CHEBI:30616"/>
    </ligand>
</feature>
<feature type="region of interest" description="Domain I, interacts with DnaA modulators" evidence="8">
    <location>
        <begin position="1"/>
        <end position="109"/>
    </location>
</feature>
<comment type="domain">
    <text evidence="8">Domain I is involved in oligomerization and binding regulators, domain II is flexibile and of varying length in different bacteria, domain III forms the AAA+ region, while domain IV binds dsDNA.</text>
</comment>
<dbReference type="Gene3D" id="3.30.300.180">
    <property type="match status" value="1"/>
</dbReference>
<dbReference type="InterPro" id="IPR027417">
    <property type="entry name" value="P-loop_NTPase"/>
</dbReference>
<organism evidence="15 16">
    <name type="scientific">Dongia mobilis</name>
    <dbReference type="NCBI Taxonomy" id="578943"/>
    <lineage>
        <taxon>Bacteria</taxon>
        <taxon>Pseudomonadati</taxon>
        <taxon>Pseudomonadota</taxon>
        <taxon>Alphaproteobacteria</taxon>
        <taxon>Rhodospirillales</taxon>
        <taxon>Dongiaceae</taxon>
        <taxon>Dongia</taxon>
    </lineage>
</organism>
<dbReference type="CDD" id="cd06571">
    <property type="entry name" value="Bac_DnaA_C"/>
    <property type="match status" value="1"/>
</dbReference>
<evidence type="ECO:0000256" key="8">
    <source>
        <dbReference type="HAMAP-Rule" id="MF_00377"/>
    </source>
</evidence>
<keyword evidence="3 8" id="KW-0235">DNA replication</keyword>
<dbReference type="GO" id="GO:0006275">
    <property type="term" value="P:regulation of DNA replication"/>
    <property type="evidence" value="ECO:0007669"/>
    <property type="project" value="UniProtKB-UniRule"/>
</dbReference>
<evidence type="ECO:0000256" key="3">
    <source>
        <dbReference type="ARBA" id="ARBA00022705"/>
    </source>
</evidence>
<dbReference type="InterPro" id="IPR018312">
    <property type="entry name" value="Chromosome_initiator_DnaA_CS"/>
</dbReference>
<dbReference type="Pfam" id="PF11638">
    <property type="entry name" value="DnaA_N"/>
    <property type="match status" value="1"/>
</dbReference>
<dbReference type="NCBIfam" id="TIGR00362">
    <property type="entry name" value="DnaA"/>
    <property type="match status" value="1"/>
</dbReference>
<dbReference type="EMBL" id="SNYW01000007">
    <property type="protein sequence ID" value="TDQ83245.1"/>
    <property type="molecule type" value="Genomic_DNA"/>
</dbReference>
<accession>A0A4R6WQ48</accession>
<dbReference type="InterPro" id="IPR013159">
    <property type="entry name" value="DnaA_C"/>
</dbReference>
<dbReference type="InterPro" id="IPR038454">
    <property type="entry name" value="DnaA_N_sf"/>
</dbReference>
<comment type="caution">
    <text evidence="8">Lacks conserved residue(s) required for the propagation of feature annotation.</text>
</comment>
<evidence type="ECO:0000259" key="14">
    <source>
        <dbReference type="SMART" id="SM00760"/>
    </source>
</evidence>
<dbReference type="InterPro" id="IPR001957">
    <property type="entry name" value="Chromosome_initiator_DnaA"/>
</dbReference>
<evidence type="ECO:0000256" key="6">
    <source>
        <dbReference type="ARBA" id="ARBA00023121"/>
    </source>
</evidence>
<gene>
    <name evidence="8" type="primary">dnaA</name>
    <name evidence="15" type="ORF">A8950_1531</name>
</gene>
<sequence>MGGRDELNSMSTGGKAMIEAGSDSLLNAQWARVRGRLRAEFGEATFRSWLKPLTLAGRRGQDLRVAVPSRFMRDWVATHYADRIKALWTSECPEIRSVEVIVDANGTATASGGLEFDDLPATESAPDDGNGAKTESDPAAVLGADQEGLAGVSATLDPRLTFDNFVVGKSNELAHAAAIRVAESDSVPFNPLFLYGGVGLGKTHLMHAIAHHIKKKQPQKRVIYLSAEKFMYQFIRALRNKNTMAFKELFRSVDVLMVDDVQFIIGKESTQEEFFHTFNALFDQNKQVVLSADKSPSDLQGLEERMRTRFGWGLVADIHPTTYELRLGILQAKAEQAPIEIPGKVLEFLAHRISSNVRELEGALTRIIAHATLVGRPVSVDSAQELLKDLLRANDRSVTIEEIQRRVAEHYNIKLADMSSPRRARQVSRPRQIAMYLAKQLTTKSLPDIGRGFGGRDHTTVMHAVKKVEELAAGDISFAEDIDLLRRMLEG</sequence>
<feature type="region of interest" description="Domain III, AAA+ region" evidence="8">
    <location>
        <begin position="155"/>
        <end position="371"/>
    </location>
</feature>
<dbReference type="Pfam" id="PF00308">
    <property type="entry name" value="Bac_DnaA"/>
    <property type="match status" value="1"/>
</dbReference>
<dbReference type="GO" id="GO:0006270">
    <property type="term" value="P:DNA replication initiation"/>
    <property type="evidence" value="ECO:0007669"/>
    <property type="project" value="UniProtKB-UniRule"/>
</dbReference>
<keyword evidence="6 8" id="KW-0446">Lipid-binding</keyword>
<dbReference type="GO" id="GO:0005524">
    <property type="term" value="F:ATP binding"/>
    <property type="evidence" value="ECO:0007669"/>
    <property type="project" value="UniProtKB-UniRule"/>
</dbReference>
<keyword evidence="2 8" id="KW-0963">Cytoplasm</keyword>
<feature type="domain" description="Chromosomal replication initiator DnaA C-terminal" evidence="14">
    <location>
        <begin position="399"/>
        <end position="468"/>
    </location>
</feature>
<feature type="region of interest" description="Domain IV, binds dsDNA" evidence="8">
    <location>
        <begin position="372"/>
        <end position="491"/>
    </location>
</feature>
<feature type="binding site" evidence="8">
    <location>
        <position position="201"/>
    </location>
    <ligand>
        <name>ATP</name>
        <dbReference type="ChEBI" id="CHEBI:30616"/>
    </ligand>
</feature>
<keyword evidence="4 8" id="KW-0547">Nucleotide-binding</keyword>
<dbReference type="Gene3D" id="1.10.8.60">
    <property type="match status" value="1"/>
</dbReference>
<dbReference type="Gene3D" id="3.40.50.300">
    <property type="entry name" value="P-loop containing nucleotide triphosphate hydrolases"/>
    <property type="match status" value="1"/>
</dbReference>
<evidence type="ECO:0000256" key="4">
    <source>
        <dbReference type="ARBA" id="ARBA00022741"/>
    </source>
</evidence>
<evidence type="ECO:0000256" key="1">
    <source>
        <dbReference type="ARBA" id="ARBA00006583"/>
    </source>
</evidence>
<name>A0A4R6WQ48_9PROT</name>
<reference evidence="15 16" key="1">
    <citation type="submission" date="2019-03" db="EMBL/GenBank/DDBJ databases">
        <title>Genomic Encyclopedia of Type Strains, Phase III (KMG-III): the genomes of soil and plant-associated and newly described type strains.</title>
        <authorList>
            <person name="Whitman W."/>
        </authorList>
    </citation>
    <scope>NUCLEOTIDE SEQUENCE [LARGE SCALE GENOMIC DNA]</scope>
    <source>
        <strain evidence="15 16">CGMCC 1.7660</strain>
    </source>
</reference>
<dbReference type="GO" id="GO:0005886">
    <property type="term" value="C:plasma membrane"/>
    <property type="evidence" value="ECO:0007669"/>
    <property type="project" value="TreeGrafter"/>
</dbReference>
<keyword evidence="7 8" id="KW-0238">DNA-binding</keyword>
<dbReference type="SMART" id="SM00382">
    <property type="entry name" value="AAA"/>
    <property type="match status" value="1"/>
</dbReference>
<dbReference type="Pfam" id="PF08299">
    <property type="entry name" value="Bac_DnaA_C"/>
    <property type="match status" value="1"/>
</dbReference>
<evidence type="ECO:0000256" key="9">
    <source>
        <dbReference type="NCBIfam" id="TIGR00362"/>
    </source>
</evidence>
<dbReference type="InterPro" id="IPR024633">
    <property type="entry name" value="DnaA_N_dom"/>
</dbReference>
<dbReference type="InterPro" id="IPR020591">
    <property type="entry name" value="Chromosome_initiator_DnaA-like"/>
</dbReference>
<feature type="region of interest" description="Disordered" evidence="12">
    <location>
        <begin position="113"/>
        <end position="137"/>
    </location>
</feature>
<comment type="caution">
    <text evidence="15">The sequence shown here is derived from an EMBL/GenBank/DDBJ whole genome shotgun (WGS) entry which is preliminary data.</text>
</comment>
<proteinExistence type="inferred from homology"/>
<comment type="subcellular location">
    <subcellularLocation>
        <location evidence="8">Cytoplasm</location>
    </subcellularLocation>
</comment>
<dbReference type="SUPFAM" id="SSF52540">
    <property type="entry name" value="P-loop containing nucleoside triphosphate hydrolases"/>
    <property type="match status" value="1"/>
</dbReference>
<dbReference type="PRINTS" id="PR00051">
    <property type="entry name" value="DNAA"/>
</dbReference>
<dbReference type="InterPro" id="IPR013317">
    <property type="entry name" value="DnaA_dom"/>
</dbReference>
<dbReference type="PANTHER" id="PTHR30050:SF2">
    <property type="entry name" value="CHROMOSOMAL REPLICATION INITIATOR PROTEIN DNAA"/>
    <property type="match status" value="1"/>
</dbReference>
<dbReference type="PANTHER" id="PTHR30050">
    <property type="entry name" value="CHROMOSOMAL REPLICATION INITIATOR PROTEIN DNAA"/>
    <property type="match status" value="1"/>
</dbReference>
<protein>
    <recommendedName>
        <fullName evidence="8 9">Chromosomal replication initiator protein DnaA</fullName>
    </recommendedName>
</protein>
<feature type="binding site" evidence="8">
    <location>
        <position position="199"/>
    </location>
    <ligand>
        <name>ATP</name>
        <dbReference type="ChEBI" id="CHEBI:30616"/>
    </ligand>
</feature>
<dbReference type="GO" id="GO:0005737">
    <property type="term" value="C:cytoplasm"/>
    <property type="evidence" value="ECO:0007669"/>
    <property type="project" value="UniProtKB-SubCell"/>
</dbReference>
<dbReference type="GO" id="GO:0003688">
    <property type="term" value="F:DNA replication origin binding"/>
    <property type="evidence" value="ECO:0007669"/>
    <property type="project" value="UniProtKB-UniRule"/>
</dbReference>
<dbReference type="SMART" id="SM00760">
    <property type="entry name" value="Bac_DnaA_C"/>
    <property type="match status" value="1"/>
</dbReference>
<keyword evidence="5 8" id="KW-0067">ATP-binding</keyword>
<evidence type="ECO:0000256" key="10">
    <source>
        <dbReference type="RuleBase" id="RU000577"/>
    </source>
</evidence>
<dbReference type="Gene3D" id="1.10.1750.10">
    <property type="match status" value="1"/>
</dbReference>
<evidence type="ECO:0000256" key="2">
    <source>
        <dbReference type="ARBA" id="ARBA00022490"/>
    </source>
</evidence>
<dbReference type="InterPro" id="IPR010921">
    <property type="entry name" value="Trp_repressor/repl_initiator"/>
</dbReference>
<dbReference type="GO" id="GO:0008289">
    <property type="term" value="F:lipid binding"/>
    <property type="evidence" value="ECO:0007669"/>
    <property type="project" value="UniProtKB-KW"/>
</dbReference>